<dbReference type="Pfam" id="PF01027">
    <property type="entry name" value="Bax1-I"/>
    <property type="match status" value="1"/>
</dbReference>
<dbReference type="PANTHER" id="PTHR23291:SF112">
    <property type="entry name" value="GROWTH HORMONE-INDUCIBLE TRANSMEMBRANE PROTEIN"/>
    <property type="match status" value="1"/>
</dbReference>
<sequence length="349" mass="38114">MFQFGSSMWPLVHTTRSTLQGTVVRTARPGLGAFSPSQICTRNLSIFRRSPFNLNNLRLRATKNWTQVDFTKGSRFLRLEGQSARQQEESPISWGRFGATAAGVATAVVVLEGTLNRETREPLSLTERSYLNDSFKYTAGGLLVTALTARQMFRSGFVFRVMSANPWVVLGASLLGSISTMAATMYTPPDKPIQKHLCWLAFNACQAATLSPLFFFSPAILSRAALYTVGVVGSISYIGATATNDKYLHLGGPLLAGVTVVALSSLAPMILPMGLRSLALTESISLYGGLAVFGGFVLFDTQKILKHARMAEMGLYTPDALNESIGLELDMLNIFIRIVQILSRQNNRK</sequence>
<keyword evidence="4 5" id="KW-0472">Membrane</keyword>
<dbReference type="InterPro" id="IPR006214">
    <property type="entry name" value="Bax_inhibitor_1-related"/>
</dbReference>
<gene>
    <name evidence="6" type="ORF">D9756_005816</name>
</gene>
<dbReference type="PANTHER" id="PTHR23291">
    <property type="entry name" value="BAX INHIBITOR-RELATED"/>
    <property type="match status" value="1"/>
</dbReference>
<evidence type="ECO:0000256" key="3">
    <source>
        <dbReference type="ARBA" id="ARBA00022989"/>
    </source>
</evidence>
<reference evidence="6 7" key="1">
    <citation type="journal article" date="2020" name="ISME J.">
        <title>Uncovering the hidden diversity of litter-decomposition mechanisms in mushroom-forming fungi.</title>
        <authorList>
            <person name="Floudas D."/>
            <person name="Bentzer J."/>
            <person name="Ahren D."/>
            <person name="Johansson T."/>
            <person name="Persson P."/>
            <person name="Tunlid A."/>
        </authorList>
    </citation>
    <scope>NUCLEOTIDE SEQUENCE [LARGE SCALE GENOMIC DNA]</scope>
    <source>
        <strain evidence="6 7">CBS 146.42</strain>
    </source>
</reference>
<comment type="subcellular location">
    <subcellularLocation>
        <location evidence="1">Membrane</location>
        <topology evidence="1">Multi-pass membrane protein</topology>
    </subcellularLocation>
</comment>
<dbReference type="OrthoDB" id="1277691at2759"/>
<evidence type="ECO:0000313" key="7">
    <source>
        <dbReference type="Proteomes" id="UP000559027"/>
    </source>
</evidence>
<proteinExistence type="inferred from homology"/>
<keyword evidence="3 5" id="KW-1133">Transmembrane helix</keyword>
<evidence type="ECO:0000256" key="1">
    <source>
        <dbReference type="ARBA" id="ARBA00004141"/>
    </source>
</evidence>
<accession>A0A8H5FXD0</accession>
<dbReference type="Proteomes" id="UP000559027">
    <property type="component" value="Unassembled WGS sequence"/>
</dbReference>
<comment type="caution">
    <text evidence="6">The sequence shown here is derived from an EMBL/GenBank/DDBJ whole genome shotgun (WGS) entry which is preliminary data.</text>
</comment>
<evidence type="ECO:0000256" key="4">
    <source>
        <dbReference type="ARBA" id="ARBA00023136"/>
    </source>
</evidence>
<evidence type="ECO:0000256" key="2">
    <source>
        <dbReference type="ARBA" id="ARBA00022692"/>
    </source>
</evidence>
<feature type="transmembrane region" description="Helical" evidence="5">
    <location>
        <begin position="277"/>
        <end position="299"/>
    </location>
</feature>
<dbReference type="GO" id="GO:0005743">
    <property type="term" value="C:mitochondrial inner membrane"/>
    <property type="evidence" value="ECO:0007669"/>
    <property type="project" value="TreeGrafter"/>
</dbReference>
<feature type="transmembrane region" description="Helical" evidence="5">
    <location>
        <begin position="220"/>
        <end position="240"/>
    </location>
</feature>
<name>A0A8H5FXD0_9AGAR</name>
<evidence type="ECO:0000256" key="5">
    <source>
        <dbReference type="RuleBase" id="RU004379"/>
    </source>
</evidence>
<feature type="transmembrane region" description="Helical" evidence="5">
    <location>
        <begin position="247"/>
        <end position="271"/>
    </location>
</feature>
<comment type="similarity">
    <text evidence="5">Belongs to the BI1 family.</text>
</comment>
<evidence type="ECO:0000313" key="6">
    <source>
        <dbReference type="EMBL" id="KAF5352646.1"/>
    </source>
</evidence>
<organism evidence="6 7">
    <name type="scientific">Leucocoprinus leucothites</name>
    <dbReference type="NCBI Taxonomy" id="201217"/>
    <lineage>
        <taxon>Eukaryota</taxon>
        <taxon>Fungi</taxon>
        <taxon>Dikarya</taxon>
        <taxon>Basidiomycota</taxon>
        <taxon>Agaricomycotina</taxon>
        <taxon>Agaricomycetes</taxon>
        <taxon>Agaricomycetidae</taxon>
        <taxon>Agaricales</taxon>
        <taxon>Agaricineae</taxon>
        <taxon>Agaricaceae</taxon>
        <taxon>Leucocoprinus</taxon>
    </lineage>
</organism>
<dbReference type="AlphaFoldDB" id="A0A8H5FXD0"/>
<feature type="transmembrane region" description="Helical" evidence="5">
    <location>
        <begin position="165"/>
        <end position="186"/>
    </location>
</feature>
<protein>
    <submittedName>
        <fullName evidence="6">Uncharacterized protein</fullName>
    </submittedName>
</protein>
<dbReference type="EMBL" id="JAACJO010000011">
    <property type="protein sequence ID" value="KAF5352646.1"/>
    <property type="molecule type" value="Genomic_DNA"/>
</dbReference>
<keyword evidence="2 5" id="KW-0812">Transmembrane</keyword>
<comment type="caution">
    <text evidence="5">Lacks conserved residue(s) required for the propagation of feature annotation.</text>
</comment>
<keyword evidence="7" id="KW-1185">Reference proteome</keyword>